<dbReference type="PANTHER" id="PTHR33885:SF3">
    <property type="entry name" value="PHAGE SHOCK PROTEIN C"/>
    <property type="match status" value="1"/>
</dbReference>
<feature type="domain" description="Phage shock protein PspC N-terminal" evidence="7">
    <location>
        <begin position="4"/>
        <end position="62"/>
    </location>
</feature>
<evidence type="ECO:0000256" key="5">
    <source>
        <dbReference type="ARBA" id="ARBA00023136"/>
    </source>
</evidence>
<gene>
    <name evidence="8" type="primary">pspC</name>
    <name evidence="8" type="ORF">EES38_09260</name>
</gene>
<dbReference type="InterPro" id="IPR014320">
    <property type="entry name" value="Phageshock_PspC"/>
</dbReference>
<dbReference type="InterPro" id="IPR007168">
    <property type="entry name" value="Phageshock_PspC_N"/>
</dbReference>
<evidence type="ECO:0000313" key="9">
    <source>
        <dbReference type="Proteomes" id="UP000281112"/>
    </source>
</evidence>
<evidence type="ECO:0000256" key="4">
    <source>
        <dbReference type="ARBA" id="ARBA00022989"/>
    </source>
</evidence>
<dbReference type="EMBL" id="RJVQ01000003">
    <property type="protein sequence ID" value="RQW63426.1"/>
    <property type="molecule type" value="Genomic_DNA"/>
</dbReference>
<dbReference type="Proteomes" id="UP000281112">
    <property type="component" value="Unassembled WGS sequence"/>
</dbReference>
<organism evidence="8 9">
    <name type="scientific">Vibrio viridaestus</name>
    <dbReference type="NCBI Taxonomy" id="2487322"/>
    <lineage>
        <taxon>Bacteria</taxon>
        <taxon>Pseudomonadati</taxon>
        <taxon>Pseudomonadota</taxon>
        <taxon>Gammaproteobacteria</taxon>
        <taxon>Vibrionales</taxon>
        <taxon>Vibrionaceae</taxon>
        <taxon>Vibrio</taxon>
    </lineage>
</organism>
<dbReference type="InterPro" id="IPR052027">
    <property type="entry name" value="PspC"/>
</dbReference>
<accession>A0A3N9U5U3</accession>
<dbReference type="AlphaFoldDB" id="A0A3N9U5U3"/>
<reference evidence="8 9" key="1">
    <citation type="submission" date="2018-11" db="EMBL/GenBank/DDBJ databases">
        <title>Vibrio LJC006 sp. nov., isolated from seawater during the bloom of the enteromorpha.</title>
        <authorList>
            <person name="Liang J."/>
        </authorList>
    </citation>
    <scope>NUCLEOTIDE SEQUENCE [LARGE SCALE GENOMIC DNA]</scope>
    <source>
        <strain evidence="8 9">LJC006</strain>
    </source>
</reference>
<keyword evidence="5 6" id="KW-0472">Membrane</keyword>
<evidence type="ECO:0000256" key="6">
    <source>
        <dbReference type="SAM" id="Phobius"/>
    </source>
</evidence>
<dbReference type="GO" id="GO:0005886">
    <property type="term" value="C:plasma membrane"/>
    <property type="evidence" value="ECO:0007669"/>
    <property type="project" value="UniProtKB-SubCell"/>
</dbReference>
<evidence type="ECO:0000313" key="8">
    <source>
        <dbReference type="EMBL" id="RQW63426.1"/>
    </source>
</evidence>
<evidence type="ECO:0000256" key="2">
    <source>
        <dbReference type="ARBA" id="ARBA00022475"/>
    </source>
</evidence>
<keyword evidence="4 6" id="KW-1133">Transmembrane helix</keyword>
<dbReference type="OrthoDB" id="7359894at2"/>
<evidence type="ECO:0000259" key="7">
    <source>
        <dbReference type="Pfam" id="PF04024"/>
    </source>
</evidence>
<feature type="transmembrane region" description="Helical" evidence="6">
    <location>
        <begin position="31"/>
        <end position="56"/>
    </location>
</feature>
<sequence length="129" mass="14465">MAGKELYRDPVEGKISGVCAGIANYFSLEVWLVRIIVISVALLGGAFIVVLAYIALSLMLEKRIASDEAVNNYHKEHTLKQRPWKQGESPSELLGNLSAEFSYMETTVRKMEAYVTSEAHKVNKEFKNL</sequence>
<proteinExistence type="predicted"/>
<dbReference type="PANTHER" id="PTHR33885">
    <property type="entry name" value="PHAGE SHOCK PROTEIN C"/>
    <property type="match status" value="1"/>
</dbReference>
<dbReference type="Pfam" id="PF04024">
    <property type="entry name" value="PspC"/>
    <property type="match status" value="1"/>
</dbReference>
<evidence type="ECO:0000256" key="1">
    <source>
        <dbReference type="ARBA" id="ARBA00004162"/>
    </source>
</evidence>
<comment type="subcellular location">
    <subcellularLocation>
        <location evidence="1">Cell membrane</location>
        <topology evidence="1">Single-pass membrane protein</topology>
    </subcellularLocation>
</comment>
<name>A0A3N9U5U3_9VIBR</name>
<protein>
    <submittedName>
        <fullName evidence="8">Envelope stress response membrane protein PspC</fullName>
    </submittedName>
</protein>
<keyword evidence="9" id="KW-1185">Reference proteome</keyword>
<keyword evidence="2" id="KW-1003">Cell membrane</keyword>
<keyword evidence="3 6" id="KW-0812">Transmembrane</keyword>
<dbReference type="NCBIfam" id="TIGR02978">
    <property type="entry name" value="phageshock_pspC"/>
    <property type="match status" value="1"/>
</dbReference>
<evidence type="ECO:0000256" key="3">
    <source>
        <dbReference type="ARBA" id="ARBA00022692"/>
    </source>
</evidence>
<comment type="caution">
    <text evidence="8">The sequence shown here is derived from an EMBL/GenBank/DDBJ whole genome shotgun (WGS) entry which is preliminary data.</text>
</comment>